<name>A0A0H4QFJ5_9LACO</name>
<dbReference type="Proteomes" id="UP000036106">
    <property type="component" value="Chromosome"/>
</dbReference>
<evidence type="ECO:0000256" key="1">
    <source>
        <dbReference type="SAM" id="Phobius"/>
    </source>
</evidence>
<dbReference type="RefSeq" id="WP_048703456.1">
    <property type="nucleotide sequence ID" value="NZ_CP012034.1"/>
</dbReference>
<keyword evidence="3" id="KW-1185">Reference proteome</keyword>
<protein>
    <submittedName>
        <fullName evidence="2">Uncharacterized protein</fullName>
    </submittedName>
</protein>
<evidence type="ECO:0000313" key="2">
    <source>
        <dbReference type="EMBL" id="AKP66732.1"/>
    </source>
</evidence>
<reference evidence="3" key="1">
    <citation type="submission" date="2015-07" db="EMBL/GenBank/DDBJ databases">
        <title>Lactobacillus ginsenosidimutans/EMML 3141/ whole genome sequencing.</title>
        <authorList>
            <person name="Kim M.K."/>
            <person name="Im W.-T."/>
            <person name="Srinivasan S."/>
            <person name="Lee J.-J."/>
        </authorList>
    </citation>
    <scope>NUCLEOTIDE SEQUENCE [LARGE SCALE GENOMIC DNA]</scope>
    <source>
        <strain evidence="3">EMML 3041</strain>
    </source>
</reference>
<dbReference type="EMBL" id="CP012034">
    <property type="protein sequence ID" value="AKP66732.1"/>
    <property type="molecule type" value="Genomic_DNA"/>
</dbReference>
<sequence>MNDNKDNLPKWDKSQIEAQKKINKRMAYRTAGALVITLAIIIIAIVVSFASCDRNSIPQKPASNASISKIQTYEQAKFADNNASSIDTITKSNQSKILIVKVDNVDASTNSSSSNSFSQLADELLSVGSYDAAKNGVIFYGSDPYKNEQGQQVEQTSFAVYFKQDSISSLNSGYSDYISNGNYDSLFKNADAYYLRNQFITGNKTLSKLPATKSTEIIEKSLALTNQQ</sequence>
<keyword evidence="1" id="KW-0812">Transmembrane</keyword>
<dbReference type="PATRIC" id="fig|1007676.4.peg.735"/>
<dbReference type="KEGG" id="lgn:ABM34_03565"/>
<organism evidence="2 3">
    <name type="scientific">Companilactobacillus ginsenosidimutans</name>
    <dbReference type="NCBI Taxonomy" id="1007676"/>
    <lineage>
        <taxon>Bacteria</taxon>
        <taxon>Bacillati</taxon>
        <taxon>Bacillota</taxon>
        <taxon>Bacilli</taxon>
        <taxon>Lactobacillales</taxon>
        <taxon>Lactobacillaceae</taxon>
        <taxon>Companilactobacillus</taxon>
    </lineage>
</organism>
<keyword evidence="1" id="KW-1133">Transmembrane helix</keyword>
<keyword evidence="1" id="KW-0472">Membrane</keyword>
<dbReference type="AlphaFoldDB" id="A0A0H4QFJ5"/>
<proteinExistence type="predicted"/>
<dbReference type="STRING" id="1007676.ABM34_03565"/>
<gene>
    <name evidence="2" type="ORF">ABM34_03565</name>
</gene>
<accession>A0A0H4QFJ5</accession>
<feature type="transmembrane region" description="Helical" evidence="1">
    <location>
        <begin position="30"/>
        <end position="50"/>
    </location>
</feature>
<evidence type="ECO:0000313" key="3">
    <source>
        <dbReference type="Proteomes" id="UP000036106"/>
    </source>
</evidence>
<dbReference type="OrthoDB" id="2287684at2"/>